<reference evidence="1" key="1">
    <citation type="submission" date="2021-12" db="EMBL/GenBank/DDBJ databases">
        <title>Alicyclobacillaceae gen. nov., sp. nov., isolated from chalcocite enrichment system.</title>
        <authorList>
            <person name="Jiang Z."/>
        </authorList>
    </citation>
    <scope>NUCLEOTIDE SEQUENCE</scope>
    <source>
        <strain evidence="1">MYW30-H2</strain>
    </source>
</reference>
<gene>
    <name evidence="1" type="ORF">LSG31_02205</name>
</gene>
<organism evidence="1 2">
    <name type="scientific">Fodinisporobacter ferrooxydans</name>
    <dbReference type="NCBI Taxonomy" id="2901836"/>
    <lineage>
        <taxon>Bacteria</taxon>
        <taxon>Bacillati</taxon>
        <taxon>Bacillota</taxon>
        <taxon>Bacilli</taxon>
        <taxon>Bacillales</taxon>
        <taxon>Alicyclobacillaceae</taxon>
        <taxon>Fodinisporobacter</taxon>
    </lineage>
</organism>
<evidence type="ECO:0000313" key="1">
    <source>
        <dbReference type="EMBL" id="UOF91095.1"/>
    </source>
</evidence>
<keyword evidence="2" id="KW-1185">Reference proteome</keyword>
<sequence length="52" mass="5916">MQAEKLTPGSKIYQLFKHDRVIIEGKEERFIITIQKEKTDPSPNSGPRAECG</sequence>
<dbReference type="Proteomes" id="UP000830167">
    <property type="component" value="Chromosome"/>
</dbReference>
<proteinExistence type="predicted"/>
<evidence type="ECO:0000313" key="2">
    <source>
        <dbReference type="Proteomes" id="UP000830167"/>
    </source>
</evidence>
<dbReference type="RefSeq" id="WP_347437786.1">
    <property type="nucleotide sequence ID" value="NZ_CP089291.1"/>
</dbReference>
<accession>A0ABY4CT88</accession>
<dbReference type="EMBL" id="CP089291">
    <property type="protein sequence ID" value="UOF91095.1"/>
    <property type="molecule type" value="Genomic_DNA"/>
</dbReference>
<name>A0ABY4CT88_9BACL</name>
<protein>
    <submittedName>
        <fullName evidence="1">Uncharacterized protein</fullName>
    </submittedName>
</protein>